<protein>
    <recommendedName>
        <fullName evidence="2">DUF4136 domain-containing protein</fullName>
    </recommendedName>
</protein>
<organism evidence="3 4">
    <name type="scientific">Tunturiibacter gelidiferens</name>
    <dbReference type="NCBI Taxonomy" id="3069689"/>
    <lineage>
        <taxon>Bacteria</taxon>
        <taxon>Pseudomonadati</taxon>
        <taxon>Acidobacteriota</taxon>
        <taxon>Terriglobia</taxon>
        <taxon>Terriglobales</taxon>
        <taxon>Acidobacteriaceae</taxon>
        <taxon>Tunturiibacter</taxon>
    </lineage>
</organism>
<accession>A0A9X0U1J0</accession>
<feature type="signal peptide" evidence="1">
    <location>
        <begin position="1"/>
        <end position="19"/>
    </location>
</feature>
<reference evidence="3 4" key="1">
    <citation type="submission" date="2020-08" db="EMBL/GenBank/DDBJ databases">
        <title>Genomic Encyclopedia of Type Strains, Phase IV (KMG-V): Genome sequencing to study the core and pangenomes of soil and plant-associated prokaryotes.</title>
        <authorList>
            <person name="Whitman W."/>
        </authorList>
    </citation>
    <scope>NUCLEOTIDE SEQUENCE [LARGE SCALE GENOMIC DNA]</scope>
    <source>
        <strain evidence="3 4">X5P2</strain>
    </source>
</reference>
<proteinExistence type="predicted"/>
<dbReference type="InterPro" id="IPR025411">
    <property type="entry name" value="DUF4136"/>
</dbReference>
<evidence type="ECO:0000313" key="4">
    <source>
        <dbReference type="Proteomes" id="UP000535182"/>
    </source>
</evidence>
<keyword evidence="4" id="KW-1185">Reference proteome</keyword>
<feature type="chain" id="PRO_5040984862" description="DUF4136 domain-containing protein" evidence="1">
    <location>
        <begin position="20"/>
        <end position="169"/>
    </location>
</feature>
<dbReference type="Gene3D" id="3.30.160.670">
    <property type="match status" value="1"/>
</dbReference>
<gene>
    <name evidence="3" type="ORF">HDF14_000108</name>
</gene>
<dbReference type="Pfam" id="PF13590">
    <property type="entry name" value="DUF4136"/>
    <property type="match status" value="1"/>
</dbReference>
<sequence length="169" mass="18254">MKTKFALCVMILCSAVAVATGQTVSVNYNQSQSFSQYHTYAWGSNNANKVQNSILAQVAIQDIDTALQSKGLQKVDESQKPDILVTANGGMKEQTSYTAMGMRGFGGGMGSITPQQNVIGTLIVDLYDAKGQSLVWRGIAQNALNNNGSKNQQLVQKAVAKMFKQWPKS</sequence>
<dbReference type="RefSeq" id="WP_183972524.1">
    <property type="nucleotide sequence ID" value="NZ_JACHEB010000001.1"/>
</dbReference>
<comment type="caution">
    <text evidence="3">The sequence shown here is derived from an EMBL/GenBank/DDBJ whole genome shotgun (WGS) entry which is preliminary data.</text>
</comment>
<keyword evidence="1" id="KW-0732">Signal</keyword>
<dbReference type="EMBL" id="JACHEB010000001">
    <property type="protein sequence ID" value="MBB5326514.1"/>
    <property type="molecule type" value="Genomic_DNA"/>
</dbReference>
<name>A0A9X0U1J0_9BACT</name>
<evidence type="ECO:0000259" key="2">
    <source>
        <dbReference type="Pfam" id="PF13590"/>
    </source>
</evidence>
<feature type="domain" description="DUF4136" evidence="2">
    <location>
        <begin position="24"/>
        <end position="167"/>
    </location>
</feature>
<dbReference type="AlphaFoldDB" id="A0A9X0U1J0"/>
<evidence type="ECO:0000313" key="3">
    <source>
        <dbReference type="EMBL" id="MBB5326514.1"/>
    </source>
</evidence>
<evidence type="ECO:0000256" key="1">
    <source>
        <dbReference type="SAM" id="SignalP"/>
    </source>
</evidence>
<dbReference type="Proteomes" id="UP000535182">
    <property type="component" value="Unassembled WGS sequence"/>
</dbReference>